<dbReference type="AlphaFoldDB" id="A0A1H2RKX3"/>
<evidence type="ECO:0000313" key="1">
    <source>
        <dbReference type="EMBL" id="SDW20071.1"/>
    </source>
</evidence>
<gene>
    <name evidence="1" type="ORF">SAMN05421783_10274</name>
</gene>
<organism evidence="1 2">
    <name type="scientific">Thiocapsa roseopersicina</name>
    <dbReference type="NCBI Taxonomy" id="1058"/>
    <lineage>
        <taxon>Bacteria</taxon>
        <taxon>Pseudomonadati</taxon>
        <taxon>Pseudomonadota</taxon>
        <taxon>Gammaproteobacteria</taxon>
        <taxon>Chromatiales</taxon>
        <taxon>Chromatiaceae</taxon>
        <taxon>Thiocapsa</taxon>
    </lineage>
</organism>
<dbReference type="EMBL" id="FNNZ01000002">
    <property type="protein sequence ID" value="SDW20071.1"/>
    <property type="molecule type" value="Genomic_DNA"/>
</dbReference>
<dbReference type="Proteomes" id="UP000198816">
    <property type="component" value="Unassembled WGS sequence"/>
</dbReference>
<keyword evidence="2" id="KW-1185">Reference proteome</keyword>
<protein>
    <submittedName>
        <fullName evidence="1">Uncharacterized protein</fullName>
    </submittedName>
</protein>
<dbReference type="OrthoDB" id="5770106at2"/>
<dbReference type="RefSeq" id="WP_093028024.1">
    <property type="nucleotide sequence ID" value="NZ_FNNZ01000002.1"/>
</dbReference>
<proteinExistence type="predicted"/>
<name>A0A1H2RKX3_THIRO</name>
<reference evidence="2" key="1">
    <citation type="submission" date="2016-10" db="EMBL/GenBank/DDBJ databases">
        <authorList>
            <person name="Varghese N."/>
            <person name="Submissions S."/>
        </authorList>
    </citation>
    <scope>NUCLEOTIDE SEQUENCE [LARGE SCALE GENOMIC DNA]</scope>
    <source>
        <strain evidence="2">DSM 217</strain>
    </source>
</reference>
<sequence>MPVDTPLRSSSDLSRLKTEDLELHLGELIRRYVRHRSADLAERVVESLEALYLHPDLGPDAERFCAYRRLARHWRWLAQQAATAAH</sequence>
<accession>A0A1H2RKX3</accession>
<evidence type="ECO:0000313" key="2">
    <source>
        <dbReference type="Proteomes" id="UP000198816"/>
    </source>
</evidence>